<dbReference type="GO" id="GO:0009253">
    <property type="term" value="P:peptidoglycan catabolic process"/>
    <property type="evidence" value="ECO:0007669"/>
    <property type="project" value="InterPro"/>
</dbReference>
<name>F2UB15_SALR5</name>
<dbReference type="RefSeq" id="XP_004993590.1">
    <property type="nucleotide sequence ID" value="XM_004993533.1"/>
</dbReference>
<evidence type="ECO:0000256" key="3">
    <source>
        <dbReference type="SAM" id="SignalP"/>
    </source>
</evidence>
<dbReference type="Gene3D" id="1.10.530.40">
    <property type="match status" value="1"/>
</dbReference>
<dbReference type="InterPro" id="IPR023347">
    <property type="entry name" value="Lysozyme_dom_sf"/>
</dbReference>
<dbReference type="AlphaFoldDB" id="F2UB15"/>
<evidence type="ECO:0000313" key="5">
    <source>
        <dbReference type="Proteomes" id="UP000007799"/>
    </source>
</evidence>
<dbReference type="GO" id="GO:0031640">
    <property type="term" value="P:killing of cells of another organism"/>
    <property type="evidence" value="ECO:0007669"/>
    <property type="project" value="UniProtKB-KW"/>
</dbReference>
<dbReference type="SUPFAM" id="SSF53955">
    <property type="entry name" value="Lysozyme-like"/>
    <property type="match status" value="1"/>
</dbReference>
<evidence type="ECO:0000313" key="4">
    <source>
        <dbReference type="EMBL" id="EGD74028.1"/>
    </source>
</evidence>
<dbReference type="InterPro" id="IPR052619">
    <property type="entry name" value="Phage_lysozyme-like"/>
</dbReference>
<evidence type="ECO:0000256" key="1">
    <source>
        <dbReference type="ARBA" id="ARBA00022529"/>
    </source>
</evidence>
<dbReference type="GO" id="GO:0016998">
    <property type="term" value="P:cell wall macromolecule catabolic process"/>
    <property type="evidence" value="ECO:0007669"/>
    <property type="project" value="InterPro"/>
</dbReference>
<feature type="signal peptide" evidence="3">
    <location>
        <begin position="1"/>
        <end position="19"/>
    </location>
</feature>
<dbReference type="Proteomes" id="UP000007799">
    <property type="component" value="Unassembled WGS sequence"/>
</dbReference>
<sequence>MRVIAAVVLVAALATASMACESATNLIKQAEGYRPCTYVDTTGHKTICYGFNLDAAGAKSKVQAVGGNWDQVYNHGGCLSQTQCNELLAGEVSAASTNARRIFGNQCSCIDAVVTDMTYNLGYAGMSSFTTFISLIKQHDWSKAASDVRGTLWCRQVKSRCTRDAGIIANGCATFLAKEAKLDA</sequence>
<dbReference type="PANTHER" id="PTHR37406:SF1">
    <property type="entry name" value="T4-TYPE LYSOZYME 1-RELATED"/>
    <property type="match status" value="1"/>
</dbReference>
<dbReference type="eggNOG" id="ENOG502S9YY">
    <property type="taxonomic scope" value="Eukaryota"/>
</dbReference>
<keyword evidence="5" id="KW-1185">Reference proteome</keyword>
<gene>
    <name evidence="4" type="ORF">PTSG_05725</name>
</gene>
<dbReference type="Pfam" id="PF00959">
    <property type="entry name" value="Phage_lysozyme"/>
    <property type="match status" value="1"/>
</dbReference>
<dbReference type="OMA" id="TGHKTIC"/>
<dbReference type="InParanoid" id="F2UB15"/>
<keyword evidence="2" id="KW-0081">Bacteriolytic enzyme</keyword>
<keyword evidence="3" id="KW-0732">Signal</keyword>
<dbReference type="GO" id="GO:0042742">
    <property type="term" value="P:defense response to bacterium"/>
    <property type="evidence" value="ECO:0007669"/>
    <property type="project" value="UniProtKB-KW"/>
</dbReference>
<evidence type="ECO:0000256" key="2">
    <source>
        <dbReference type="ARBA" id="ARBA00022638"/>
    </source>
</evidence>
<dbReference type="GO" id="GO:0003796">
    <property type="term" value="F:lysozyme activity"/>
    <property type="evidence" value="ECO:0007669"/>
    <property type="project" value="InterPro"/>
</dbReference>
<feature type="chain" id="PRO_5003287331" description="Lysozyme" evidence="3">
    <location>
        <begin position="20"/>
        <end position="184"/>
    </location>
</feature>
<keyword evidence="1" id="KW-0929">Antimicrobial</keyword>
<dbReference type="PROSITE" id="PS51257">
    <property type="entry name" value="PROKAR_LIPOPROTEIN"/>
    <property type="match status" value="1"/>
</dbReference>
<dbReference type="InterPro" id="IPR002196">
    <property type="entry name" value="Glyco_hydro_24"/>
</dbReference>
<dbReference type="EMBL" id="GL832967">
    <property type="protein sequence ID" value="EGD74028.1"/>
    <property type="molecule type" value="Genomic_DNA"/>
</dbReference>
<dbReference type="KEGG" id="sre:PTSG_05725"/>
<accession>F2UB15</accession>
<evidence type="ECO:0008006" key="6">
    <source>
        <dbReference type="Google" id="ProtNLM"/>
    </source>
</evidence>
<proteinExistence type="predicted"/>
<protein>
    <recommendedName>
        <fullName evidence="6">Lysozyme</fullName>
    </recommendedName>
</protein>
<dbReference type="OrthoDB" id="5945565at2759"/>
<organism evidence="5">
    <name type="scientific">Salpingoeca rosetta (strain ATCC 50818 / BSB-021)</name>
    <dbReference type="NCBI Taxonomy" id="946362"/>
    <lineage>
        <taxon>Eukaryota</taxon>
        <taxon>Choanoflagellata</taxon>
        <taxon>Craspedida</taxon>
        <taxon>Salpingoecidae</taxon>
        <taxon>Salpingoeca</taxon>
    </lineage>
</organism>
<dbReference type="PANTHER" id="PTHR37406">
    <property type="entry name" value="T4-TYPE LYSOZYME 1-RELATED"/>
    <property type="match status" value="1"/>
</dbReference>
<dbReference type="GeneID" id="16074166"/>
<dbReference type="InterPro" id="IPR023346">
    <property type="entry name" value="Lysozyme-like_dom_sf"/>
</dbReference>
<reference evidence="4" key="1">
    <citation type="submission" date="2009-08" db="EMBL/GenBank/DDBJ databases">
        <title>Annotation of Salpingoeca rosetta.</title>
        <authorList>
            <consortium name="The Broad Institute Genome Sequencing Platform"/>
            <person name="Russ C."/>
            <person name="Cuomo C."/>
            <person name="Burger G."/>
            <person name="Gray M.W."/>
            <person name="Holland P.W.H."/>
            <person name="King N."/>
            <person name="Lang F.B.F."/>
            <person name="Roger A.J."/>
            <person name="Ruiz-Trillo I."/>
            <person name="Young S.K."/>
            <person name="Zeng Q."/>
            <person name="Gargeya S."/>
            <person name="Alvarado L."/>
            <person name="Berlin A."/>
            <person name="Chapman S.B."/>
            <person name="Chen Z."/>
            <person name="Freedman E."/>
            <person name="Gellesch M."/>
            <person name="Goldberg J."/>
            <person name="Griggs A."/>
            <person name="Gujja S."/>
            <person name="Heilman E."/>
            <person name="Heiman D."/>
            <person name="Howarth C."/>
            <person name="Mehta T."/>
            <person name="Neiman D."/>
            <person name="Pearson M."/>
            <person name="Roberts A."/>
            <person name="Saif S."/>
            <person name="Shea T."/>
            <person name="Shenoy N."/>
            <person name="Sisk P."/>
            <person name="Stolte C."/>
            <person name="Sykes S."/>
            <person name="White J."/>
            <person name="Yandava C."/>
            <person name="Haas B."/>
            <person name="Nusbaum C."/>
            <person name="Birren B."/>
        </authorList>
    </citation>
    <scope>NUCLEOTIDE SEQUENCE [LARGE SCALE GENOMIC DNA]</scope>
    <source>
        <strain evidence="4">ATCC 50818</strain>
    </source>
</reference>